<dbReference type="InterPro" id="IPR003688">
    <property type="entry name" value="TraG/VirD4"/>
</dbReference>
<dbReference type="InterPro" id="IPR051539">
    <property type="entry name" value="T4SS-coupling_protein"/>
</dbReference>
<evidence type="ECO:0000256" key="3">
    <source>
        <dbReference type="ARBA" id="ARBA00022475"/>
    </source>
</evidence>
<evidence type="ECO:0000313" key="9">
    <source>
        <dbReference type="EMBL" id="SHE30990.1"/>
    </source>
</evidence>
<evidence type="ECO:0000256" key="6">
    <source>
        <dbReference type="ARBA" id="ARBA00023136"/>
    </source>
</evidence>
<evidence type="ECO:0000259" key="8">
    <source>
        <dbReference type="Pfam" id="PF14293"/>
    </source>
</evidence>
<dbReference type="SUPFAM" id="SSF52540">
    <property type="entry name" value="P-loop containing nucleoside triphosphate hydrolases"/>
    <property type="match status" value="1"/>
</dbReference>
<keyword evidence="10" id="KW-1185">Reference proteome</keyword>
<proteinExistence type="inferred from homology"/>
<dbReference type="GO" id="GO:0005886">
    <property type="term" value="C:plasma membrane"/>
    <property type="evidence" value="ECO:0007669"/>
    <property type="project" value="UniProtKB-SubCell"/>
</dbReference>
<accession>A0A1M4SFL3</accession>
<evidence type="ECO:0000256" key="4">
    <source>
        <dbReference type="ARBA" id="ARBA00022692"/>
    </source>
</evidence>
<dbReference type="Pfam" id="PF14293">
    <property type="entry name" value="YWFCY"/>
    <property type="match status" value="1"/>
</dbReference>
<dbReference type="PANTHER" id="PTHR37937">
    <property type="entry name" value="CONJUGATIVE TRANSFER: DNA TRANSPORT"/>
    <property type="match status" value="1"/>
</dbReference>
<dbReference type="Gene3D" id="3.40.50.300">
    <property type="entry name" value="P-loop containing nucleotide triphosphate hydrolases"/>
    <property type="match status" value="2"/>
</dbReference>
<dbReference type="InterPro" id="IPR025988">
    <property type="entry name" value="YWFCY_dom"/>
</dbReference>
<dbReference type="CDD" id="cd01127">
    <property type="entry name" value="TrwB_TraG_TraD_VirD4"/>
    <property type="match status" value="2"/>
</dbReference>
<sequence length="641" mass="72710">MSLTGENEQALRKILDLTHLASVAVLLLHFYYTCYLLFQQWGYTHPITDRLLTGVAHTGLLHPSWFTKATSISLLFISLIGTKGKKQEGLHTGRLLAGMGLGCLLVWGSPYLTPTAIGSQYTAFCYMGITSCGYLLVLSYGSRLSRVIRHAIKSDIFNTWNESFPQEERLLQNDYSINLKATYQCRGKLRDSWVNIINPFRGILVLGSPGSGKTHFVIQQIIRQHIEKGFSMFVYDFKFDDLTQLTYECLSRNQHRYPVPPAFYVINFDDLSRTHRCNPLNPGTMHDITDAAESARAILLGLNREWINKQGDFFVESPINFLTAVIWFLRKYEEGRYCTLPHVIELMQLPYEQLFPMLSGEPEIEVLINPFISAYQNDAMEQLEGQVASAKIGMARLASPQLYWVLSGDDFTLDINNPKAPKIVCMGNNPEKQQVYGGVLSLYLSRMVRQVNKRGGHKCSLVFDEFPTLFLNHIDSLIATARSNKVATTLCMQDFSQLKKDYGRDQAEVIMNITGNIISGQVMGETAKQLSERFGKIMQERESLSVNRTDTSISRSRQLEYAIPLSKISALSSGSFVGMVADNPDCPMELKMFHNKLRAPAEAGMLQKEQWHDRQFGNVDTERITKTFHRIKKEIKELVSP</sequence>
<evidence type="ECO:0000256" key="2">
    <source>
        <dbReference type="ARBA" id="ARBA00008806"/>
    </source>
</evidence>
<evidence type="ECO:0000256" key="5">
    <source>
        <dbReference type="ARBA" id="ARBA00022989"/>
    </source>
</evidence>
<dbReference type="AlphaFoldDB" id="A0A1M4SFL3"/>
<dbReference type="PANTHER" id="PTHR37937:SF1">
    <property type="entry name" value="CONJUGATIVE TRANSFER: DNA TRANSPORT"/>
    <property type="match status" value="1"/>
</dbReference>
<reference evidence="9 10" key="1">
    <citation type="submission" date="2016-11" db="EMBL/GenBank/DDBJ databases">
        <authorList>
            <person name="Jaros S."/>
            <person name="Januszkiewicz K."/>
            <person name="Wedrychowicz H."/>
        </authorList>
    </citation>
    <scope>NUCLEOTIDE SEQUENCE [LARGE SCALE GENOMIC DNA]</scope>
    <source>
        <strain evidence="9 10">DSM 26897</strain>
    </source>
</reference>
<evidence type="ECO:0000256" key="7">
    <source>
        <dbReference type="SAM" id="Phobius"/>
    </source>
</evidence>
<name>A0A1M4SFL3_9BACT</name>
<keyword evidence="5 7" id="KW-1133">Transmembrane helix</keyword>
<dbReference type="InterPro" id="IPR027417">
    <property type="entry name" value="P-loop_NTPase"/>
</dbReference>
<protein>
    <submittedName>
        <fullName evidence="9">Type IV secretory system Conjugative DNA transfer</fullName>
    </submittedName>
</protein>
<dbReference type="RefSeq" id="WP_073038991.1">
    <property type="nucleotide sequence ID" value="NZ_FQUO01000001.1"/>
</dbReference>
<feature type="transmembrane region" description="Helical" evidence="7">
    <location>
        <begin position="65"/>
        <end position="82"/>
    </location>
</feature>
<dbReference type="Pfam" id="PF02534">
    <property type="entry name" value="T4SS-DNA_transf"/>
    <property type="match status" value="1"/>
</dbReference>
<feature type="transmembrane region" description="Helical" evidence="7">
    <location>
        <begin position="94"/>
        <end position="112"/>
    </location>
</feature>
<dbReference type="EMBL" id="FQUO01000001">
    <property type="protein sequence ID" value="SHE30990.1"/>
    <property type="molecule type" value="Genomic_DNA"/>
</dbReference>
<evidence type="ECO:0000256" key="1">
    <source>
        <dbReference type="ARBA" id="ARBA00004651"/>
    </source>
</evidence>
<keyword evidence="6 7" id="KW-0472">Membrane</keyword>
<dbReference type="NCBIfam" id="NF041326">
    <property type="entry name" value="Bacteroid_MobC"/>
    <property type="match status" value="1"/>
</dbReference>
<keyword evidence="4 7" id="KW-0812">Transmembrane</keyword>
<dbReference type="Proteomes" id="UP000184368">
    <property type="component" value="Unassembled WGS sequence"/>
</dbReference>
<evidence type="ECO:0000313" key="10">
    <source>
        <dbReference type="Proteomes" id="UP000184368"/>
    </source>
</evidence>
<feature type="transmembrane region" description="Helical" evidence="7">
    <location>
        <begin position="20"/>
        <end position="38"/>
    </location>
</feature>
<gene>
    <name evidence="9" type="ORF">SAMN05444008_101109</name>
</gene>
<feature type="domain" description="YWFCY" evidence="8">
    <location>
        <begin position="6"/>
        <end position="149"/>
    </location>
</feature>
<comment type="similarity">
    <text evidence="2">Belongs to the VirD4/TraG family.</text>
</comment>
<organism evidence="9 10">
    <name type="scientific">Cnuella takakiae</name>
    <dbReference type="NCBI Taxonomy" id="1302690"/>
    <lineage>
        <taxon>Bacteria</taxon>
        <taxon>Pseudomonadati</taxon>
        <taxon>Bacteroidota</taxon>
        <taxon>Chitinophagia</taxon>
        <taxon>Chitinophagales</taxon>
        <taxon>Chitinophagaceae</taxon>
        <taxon>Cnuella</taxon>
    </lineage>
</organism>
<comment type="subcellular location">
    <subcellularLocation>
        <location evidence="1">Cell membrane</location>
        <topology evidence="1">Multi-pass membrane protein</topology>
    </subcellularLocation>
</comment>
<keyword evidence="3" id="KW-1003">Cell membrane</keyword>